<dbReference type="PANTHER" id="PTHR48098:SF1">
    <property type="entry name" value="DIACYLGLYCEROL ACYLTRANSFERASE_MYCOLYLTRANSFERASE AG85A"/>
    <property type="match status" value="1"/>
</dbReference>
<dbReference type="Proteomes" id="UP000297643">
    <property type="component" value="Unassembled WGS sequence"/>
</dbReference>
<dbReference type="InterPro" id="IPR029058">
    <property type="entry name" value="AB_hydrolase_fold"/>
</dbReference>
<dbReference type="SUPFAM" id="SSF53474">
    <property type="entry name" value="alpha/beta-Hydrolases"/>
    <property type="match status" value="1"/>
</dbReference>
<evidence type="ECO:0000313" key="2">
    <source>
        <dbReference type="EMBL" id="TFC03964.1"/>
    </source>
</evidence>
<evidence type="ECO:0000313" key="3">
    <source>
        <dbReference type="Proteomes" id="UP000297643"/>
    </source>
</evidence>
<keyword evidence="1" id="KW-1133">Transmembrane helix</keyword>
<dbReference type="GO" id="GO:0016747">
    <property type="term" value="F:acyltransferase activity, transferring groups other than amino-acyl groups"/>
    <property type="evidence" value="ECO:0007669"/>
    <property type="project" value="TreeGrafter"/>
</dbReference>
<dbReference type="Gene3D" id="3.40.50.1820">
    <property type="entry name" value="alpha/beta hydrolase"/>
    <property type="match status" value="1"/>
</dbReference>
<comment type="caution">
    <text evidence="2">The sequence shown here is derived from an EMBL/GenBank/DDBJ whole genome shotgun (WGS) entry which is preliminary data.</text>
</comment>
<proteinExistence type="predicted"/>
<keyword evidence="3" id="KW-1185">Reference proteome</keyword>
<sequence length="420" mass="43123">MNALLDTSLVGGPFLIGLYLLTGLFVAGLLLRRQGVRAAALTLALVLAGAVAGWVLVWLVSDVWDLFGVSMSTPTRLWTASLVGALVLAVTNLFGARPRRRVLAIVAIPLCLLTAAAGINAEFGQFNTVRAALGIPLYGALTDALAGPVPPITDTRGTVGTVTIPATVSGFAAREAMVYLPAAARTAKPPVLPVIEMLSGQPGSPSDLFTAGRLAGILDAWAATHHGLAPIVVVPDQLGAPDRNPMCVDSKLGNSAGYLTVDVPAWIRAHYRVAAAPGGWAIAGFSQGGTCSIQVGADHPELYGTVLDISGELAPKAGNPQQTVQAGFAGSAAAYAAAAPSAILAAHAPYRALHIIFAVGGDDTRYIAWTNTLRAAAERAGATTDLLVSPGTAHDWHTVVYALTRALPLLAAHTGLTVNP</sequence>
<dbReference type="Pfam" id="PF00756">
    <property type="entry name" value="Esterase"/>
    <property type="match status" value="1"/>
</dbReference>
<dbReference type="EMBL" id="SOFM01000024">
    <property type="protein sequence ID" value="TFC03964.1"/>
    <property type="molecule type" value="Genomic_DNA"/>
</dbReference>
<name>A0A4R8WAF1_9MICO</name>
<dbReference type="AlphaFoldDB" id="A0A4R8WAF1"/>
<dbReference type="RefSeq" id="WP_134508650.1">
    <property type="nucleotide sequence ID" value="NZ_SOFM01000024.1"/>
</dbReference>
<dbReference type="PANTHER" id="PTHR48098">
    <property type="entry name" value="ENTEROCHELIN ESTERASE-RELATED"/>
    <property type="match status" value="1"/>
</dbReference>
<feature type="transmembrane region" description="Helical" evidence="1">
    <location>
        <begin position="77"/>
        <end position="95"/>
    </location>
</feature>
<protein>
    <recommendedName>
        <fullName evidence="4">Esterase</fullName>
    </recommendedName>
</protein>
<evidence type="ECO:0000256" key="1">
    <source>
        <dbReference type="SAM" id="Phobius"/>
    </source>
</evidence>
<dbReference type="InterPro" id="IPR050583">
    <property type="entry name" value="Mycobacterial_A85_antigen"/>
</dbReference>
<evidence type="ECO:0008006" key="4">
    <source>
        <dbReference type="Google" id="ProtNLM"/>
    </source>
</evidence>
<feature type="transmembrane region" description="Helical" evidence="1">
    <location>
        <begin position="102"/>
        <end position="121"/>
    </location>
</feature>
<dbReference type="InterPro" id="IPR000801">
    <property type="entry name" value="Esterase-like"/>
</dbReference>
<organism evidence="2 3">
    <name type="scientific">Cryobacterium mannosilyticum</name>
    <dbReference type="NCBI Taxonomy" id="1259190"/>
    <lineage>
        <taxon>Bacteria</taxon>
        <taxon>Bacillati</taxon>
        <taxon>Actinomycetota</taxon>
        <taxon>Actinomycetes</taxon>
        <taxon>Micrococcales</taxon>
        <taxon>Microbacteriaceae</taxon>
        <taxon>Cryobacterium</taxon>
    </lineage>
</organism>
<reference evidence="2 3" key="1">
    <citation type="submission" date="2019-03" db="EMBL/GenBank/DDBJ databases">
        <title>Genomics of glacier-inhabiting Cryobacterium strains.</title>
        <authorList>
            <person name="Liu Q."/>
            <person name="Xin Y.-H."/>
        </authorList>
    </citation>
    <scope>NUCLEOTIDE SEQUENCE [LARGE SCALE GENOMIC DNA]</scope>
    <source>
        <strain evidence="2 3">RHLT2-21</strain>
    </source>
</reference>
<gene>
    <name evidence="2" type="ORF">E3O32_08790</name>
</gene>
<feature type="transmembrane region" description="Helical" evidence="1">
    <location>
        <begin position="12"/>
        <end position="31"/>
    </location>
</feature>
<keyword evidence="1" id="KW-0812">Transmembrane</keyword>
<feature type="transmembrane region" description="Helical" evidence="1">
    <location>
        <begin position="38"/>
        <end position="57"/>
    </location>
</feature>
<keyword evidence="1" id="KW-0472">Membrane</keyword>
<accession>A0A4R8WAF1</accession>